<evidence type="ECO:0000313" key="6">
    <source>
        <dbReference type="EMBL" id="VDP48958.1"/>
    </source>
</evidence>
<proteinExistence type="inferred from homology"/>
<sequence length="199" mass="22584">MTLSIVLGDLCRVPPDLWCDDAALAAQCGASEACASYDSSTSGHRIKLTVLYETLCPDCQVFMTHNLHRMIWRYAREYVDFVLIPFEALHGGTDPNVAEEECFDRIDAKDWERRKVVDCRKGPLGVKLQFEMARLTEEILPAKHTFVPWILINDVSTLHLQNYQGNLMTALCSWYRGPDTPEGCKTFFDSLSIRQCSVS</sequence>
<dbReference type="AlphaFoldDB" id="A0A183J9E9"/>
<evidence type="ECO:0000256" key="5">
    <source>
        <dbReference type="ARBA" id="ARBA00023180"/>
    </source>
</evidence>
<organism evidence="8">
    <name type="scientific">Soboliphyme baturini</name>
    <dbReference type="NCBI Taxonomy" id="241478"/>
    <lineage>
        <taxon>Eukaryota</taxon>
        <taxon>Metazoa</taxon>
        <taxon>Ecdysozoa</taxon>
        <taxon>Nematoda</taxon>
        <taxon>Enoplea</taxon>
        <taxon>Dorylaimia</taxon>
        <taxon>Dioctophymatida</taxon>
        <taxon>Dioctophymatoidea</taxon>
        <taxon>Soboliphymatidae</taxon>
        <taxon>Soboliphyme</taxon>
    </lineage>
</organism>
<name>A0A183J9E9_9BILA</name>
<accession>A0A183J9E9</accession>
<reference evidence="6 7" key="2">
    <citation type="submission" date="2018-11" db="EMBL/GenBank/DDBJ databases">
        <authorList>
            <consortium name="Pathogen Informatics"/>
        </authorList>
    </citation>
    <scope>NUCLEOTIDE SEQUENCE [LARGE SCALE GENOMIC DNA]</scope>
</reference>
<keyword evidence="7" id="KW-1185">Reference proteome</keyword>
<protein>
    <submittedName>
        <fullName evidence="8">Saposin A-type domain-containing protein</fullName>
    </submittedName>
</protein>
<evidence type="ECO:0000313" key="8">
    <source>
        <dbReference type="WBParaSite" id="SBAD_0001290501-mRNA-1"/>
    </source>
</evidence>
<dbReference type="GO" id="GO:0005576">
    <property type="term" value="C:extracellular region"/>
    <property type="evidence" value="ECO:0007669"/>
    <property type="project" value="UniProtKB-SubCell"/>
</dbReference>
<evidence type="ECO:0000256" key="3">
    <source>
        <dbReference type="ARBA" id="ARBA00022525"/>
    </source>
</evidence>
<keyword evidence="3" id="KW-0964">Secreted</keyword>
<dbReference type="InterPro" id="IPR004911">
    <property type="entry name" value="Interferon-induced_GILT"/>
</dbReference>
<evidence type="ECO:0000313" key="7">
    <source>
        <dbReference type="Proteomes" id="UP000270296"/>
    </source>
</evidence>
<keyword evidence="5" id="KW-0325">Glycoprotein</keyword>
<gene>
    <name evidence="6" type="ORF">SBAD_LOCUS12497</name>
</gene>
<dbReference type="PANTHER" id="PTHR13234">
    <property type="entry name" value="GAMMA-INTERFERON INDUCIBLE LYSOSOMAL THIOL REDUCTASE GILT"/>
    <property type="match status" value="1"/>
</dbReference>
<dbReference type="EMBL" id="UZAM01017958">
    <property type="protein sequence ID" value="VDP48958.1"/>
    <property type="molecule type" value="Genomic_DNA"/>
</dbReference>
<dbReference type="Pfam" id="PF03227">
    <property type="entry name" value="GILT"/>
    <property type="match status" value="1"/>
</dbReference>
<comment type="similarity">
    <text evidence="2">Belongs to the GILT family.</text>
</comment>
<evidence type="ECO:0000256" key="2">
    <source>
        <dbReference type="ARBA" id="ARBA00005679"/>
    </source>
</evidence>
<evidence type="ECO:0000256" key="4">
    <source>
        <dbReference type="ARBA" id="ARBA00022729"/>
    </source>
</evidence>
<dbReference type="Proteomes" id="UP000270296">
    <property type="component" value="Unassembled WGS sequence"/>
</dbReference>
<dbReference type="PANTHER" id="PTHR13234:SF8">
    <property type="entry name" value="GAMMA-INTERFERON-INDUCIBLE LYSOSOMAL THIOL REDUCTASE"/>
    <property type="match status" value="1"/>
</dbReference>
<dbReference type="OrthoDB" id="958254at2759"/>
<keyword evidence="4" id="KW-0732">Signal</keyword>
<evidence type="ECO:0000256" key="1">
    <source>
        <dbReference type="ARBA" id="ARBA00004613"/>
    </source>
</evidence>
<comment type="subcellular location">
    <subcellularLocation>
        <location evidence="1">Secreted</location>
    </subcellularLocation>
</comment>
<reference evidence="8" key="1">
    <citation type="submission" date="2016-06" db="UniProtKB">
        <authorList>
            <consortium name="WormBaseParasite"/>
        </authorList>
    </citation>
    <scope>IDENTIFICATION</scope>
</reference>
<dbReference type="WBParaSite" id="SBAD_0001290501-mRNA-1">
    <property type="protein sequence ID" value="SBAD_0001290501-mRNA-1"/>
    <property type="gene ID" value="SBAD_0001290501"/>
</dbReference>
<dbReference type="GO" id="GO:0016671">
    <property type="term" value="F:oxidoreductase activity, acting on a sulfur group of donors, disulfide as acceptor"/>
    <property type="evidence" value="ECO:0007669"/>
    <property type="project" value="InterPro"/>
</dbReference>